<accession>A0ABU6PNC6</accession>
<dbReference type="CDD" id="cd02440">
    <property type="entry name" value="AdoMet_MTases"/>
    <property type="match status" value="1"/>
</dbReference>
<reference evidence="2 3" key="1">
    <citation type="submission" date="2023-03" db="EMBL/GenBank/DDBJ databases">
        <title>Bacillus Genome Sequencing.</title>
        <authorList>
            <person name="Dunlap C."/>
        </authorList>
    </citation>
    <scope>NUCLEOTIDE SEQUENCE [LARGE SCALE GENOMIC DNA]</scope>
    <source>
        <strain evidence="2 3">NRS-52</strain>
    </source>
</reference>
<dbReference type="GO" id="GO:0032259">
    <property type="term" value="P:methylation"/>
    <property type="evidence" value="ECO:0007669"/>
    <property type="project" value="UniProtKB-KW"/>
</dbReference>
<dbReference type="SUPFAM" id="SSF53335">
    <property type="entry name" value="S-adenosyl-L-methionine-dependent methyltransferases"/>
    <property type="match status" value="1"/>
</dbReference>
<sequence length="232" mass="27011">MRSVKEEYMDDFSTGGDELTEALRHLRRLNRIFGAAGPVVSGIHRLWLRSGRPKELHVMDIGAGSGEINRQILRWADRNEIKLRLTLVDMTEEACAEARLIFKDEPRVRALRCNLFDIQEKAADVVVSSQFLHHFSDERLPDVMCQMMRCCRYGIVVSDIHRHWISWSAVWLMAHLVSSNRYIRHDGPLSVAKGFQAGDWQRLKQTLLERSGYDLVYAWKPLFRYRVIVSKE</sequence>
<comment type="caution">
    <text evidence="2">The sequence shown here is derived from an EMBL/GenBank/DDBJ whole genome shotgun (WGS) entry which is preliminary data.</text>
</comment>
<evidence type="ECO:0000259" key="1">
    <source>
        <dbReference type="Pfam" id="PF13649"/>
    </source>
</evidence>
<name>A0ABU6PNC6_9BACL</name>
<evidence type="ECO:0000313" key="3">
    <source>
        <dbReference type="Proteomes" id="UP001343257"/>
    </source>
</evidence>
<organism evidence="2 3">
    <name type="scientific">Paenibacillus chibensis</name>
    <dbReference type="NCBI Taxonomy" id="59846"/>
    <lineage>
        <taxon>Bacteria</taxon>
        <taxon>Bacillati</taxon>
        <taxon>Bacillota</taxon>
        <taxon>Bacilli</taxon>
        <taxon>Bacillales</taxon>
        <taxon>Paenibacillaceae</taxon>
        <taxon>Paenibacillus</taxon>
    </lineage>
</organism>
<keyword evidence="3" id="KW-1185">Reference proteome</keyword>
<keyword evidence="2" id="KW-0489">Methyltransferase</keyword>
<dbReference type="EMBL" id="JARTLD010000009">
    <property type="protein sequence ID" value="MED5016365.1"/>
    <property type="molecule type" value="Genomic_DNA"/>
</dbReference>
<dbReference type="Pfam" id="PF13649">
    <property type="entry name" value="Methyltransf_25"/>
    <property type="match status" value="1"/>
</dbReference>
<dbReference type="InterPro" id="IPR029063">
    <property type="entry name" value="SAM-dependent_MTases_sf"/>
</dbReference>
<protein>
    <submittedName>
        <fullName evidence="2">Methyltransferase domain-containing protein</fullName>
    </submittedName>
</protein>
<proteinExistence type="predicted"/>
<dbReference type="InterPro" id="IPR041698">
    <property type="entry name" value="Methyltransf_25"/>
</dbReference>
<dbReference type="Gene3D" id="3.40.50.150">
    <property type="entry name" value="Vaccinia Virus protein VP39"/>
    <property type="match status" value="1"/>
</dbReference>
<dbReference type="GO" id="GO:0008168">
    <property type="term" value="F:methyltransferase activity"/>
    <property type="evidence" value="ECO:0007669"/>
    <property type="project" value="UniProtKB-KW"/>
</dbReference>
<dbReference type="RefSeq" id="WP_328275415.1">
    <property type="nucleotide sequence ID" value="NZ_JARTLD010000009.1"/>
</dbReference>
<evidence type="ECO:0000313" key="2">
    <source>
        <dbReference type="EMBL" id="MED5016365.1"/>
    </source>
</evidence>
<feature type="domain" description="Methyltransferase" evidence="1">
    <location>
        <begin position="58"/>
        <end position="153"/>
    </location>
</feature>
<dbReference type="Proteomes" id="UP001343257">
    <property type="component" value="Unassembled WGS sequence"/>
</dbReference>
<gene>
    <name evidence="2" type="ORF">P9847_03470</name>
</gene>
<keyword evidence="2" id="KW-0808">Transferase</keyword>